<dbReference type="InterPro" id="IPR022474">
    <property type="entry name" value="Thiopur_S-MeTfrase_Se/Te_detox"/>
</dbReference>
<dbReference type="STRING" id="355243.SAMN03080615_04020"/>
<evidence type="ECO:0000256" key="5">
    <source>
        <dbReference type="ARBA" id="ARBA00022490"/>
    </source>
</evidence>
<sequence>MHSEFWHERWRSGRIGFHQSQVNPLLKHCWSELQADGAGRVLVPLCGKSIDMLWLREQGHEVTGVELNELACQAFWDEQEVPVTVQQTGDFSLREKDGLRLLCGDFFTLPAAEFKTINWVYDRAALVAFPEPMRKRYAQTLTEQLPAGVGMLLITLEFDDAEGPPFSVTEEEVQALYGDRFSIEKLTAQTGMGRSGRAEVESVYIMRDRR</sequence>
<comment type="subcellular location">
    <subcellularLocation>
        <location evidence="2 9">Cytoplasm</location>
    </subcellularLocation>
</comment>
<reference evidence="11" key="1">
    <citation type="submission" date="2016-10" db="EMBL/GenBank/DDBJ databases">
        <authorList>
            <person name="Varghese N."/>
            <person name="Submissions S."/>
        </authorList>
    </citation>
    <scope>NUCLEOTIDE SEQUENCE [LARGE SCALE GENOMIC DNA]</scope>
    <source>
        <strain evidence="11">DSM 18887</strain>
    </source>
</reference>
<keyword evidence="7 9" id="KW-0808">Transferase</keyword>
<name>A0A1H9LNE3_9GAMM</name>
<dbReference type="FunFam" id="3.40.50.150:FF:000101">
    <property type="entry name" value="Thiopurine S-methyltransferase"/>
    <property type="match status" value="1"/>
</dbReference>
<evidence type="ECO:0000256" key="2">
    <source>
        <dbReference type="ARBA" id="ARBA00004496"/>
    </source>
</evidence>
<dbReference type="HAMAP" id="MF_00812">
    <property type="entry name" value="Thiopur_methtran"/>
    <property type="match status" value="1"/>
</dbReference>
<dbReference type="NCBIfam" id="TIGR03840">
    <property type="entry name" value="TMPT_Se_Te"/>
    <property type="match status" value="1"/>
</dbReference>
<feature type="binding site" evidence="9">
    <location>
        <position position="45"/>
    </location>
    <ligand>
        <name>S-adenosyl-L-methionine</name>
        <dbReference type="ChEBI" id="CHEBI:59789"/>
    </ligand>
</feature>
<dbReference type="AlphaFoldDB" id="A0A1H9LNE3"/>
<evidence type="ECO:0000256" key="3">
    <source>
        <dbReference type="ARBA" id="ARBA00008145"/>
    </source>
</evidence>
<dbReference type="GO" id="GO:0008119">
    <property type="term" value="F:thiopurine S-methyltransferase activity"/>
    <property type="evidence" value="ECO:0007669"/>
    <property type="project" value="UniProtKB-UniRule"/>
</dbReference>
<dbReference type="InterPro" id="IPR008854">
    <property type="entry name" value="TPMT"/>
</dbReference>
<evidence type="ECO:0000256" key="6">
    <source>
        <dbReference type="ARBA" id="ARBA00022603"/>
    </source>
</evidence>
<dbReference type="Proteomes" id="UP000198749">
    <property type="component" value="Unassembled WGS sequence"/>
</dbReference>
<keyword evidence="5 9" id="KW-0963">Cytoplasm</keyword>
<evidence type="ECO:0000256" key="9">
    <source>
        <dbReference type="HAMAP-Rule" id="MF_00812"/>
    </source>
</evidence>
<evidence type="ECO:0000256" key="8">
    <source>
        <dbReference type="ARBA" id="ARBA00022691"/>
    </source>
</evidence>
<feature type="binding site" evidence="9">
    <location>
        <position position="66"/>
    </location>
    <ligand>
        <name>S-adenosyl-L-methionine</name>
        <dbReference type="ChEBI" id="CHEBI:59789"/>
    </ligand>
</feature>
<dbReference type="Gene3D" id="3.40.50.150">
    <property type="entry name" value="Vaccinia Virus protein VP39"/>
    <property type="match status" value="1"/>
</dbReference>
<evidence type="ECO:0000256" key="1">
    <source>
        <dbReference type="ARBA" id="ARBA00000903"/>
    </source>
</evidence>
<comment type="similarity">
    <text evidence="3 9">Belongs to the class I-like SAM-binding methyltransferase superfamily. TPMT family.</text>
</comment>
<comment type="catalytic activity">
    <reaction evidence="1 9">
        <text>S-adenosyl-L-methionine + a thiopurine = S-adenosyl-L-homocysteine + a thiopurine S-methylether.</text>
        <dbReference type="EC" id="2.1.1.67"/>
    </reaction>
</comment>
<keyword evidence="8 9" id="KW-0949">S-adenosyl-L-methionine</keyword>
<dbReference type="PROSITE" id="PS51585">
    <property type="entry name" value="SAM_MT_TPMT"/>
    <property type="match status" value="1"/>
</dbReference>
<dbReference type="Pfam" id="PF05724">
    <property type="entry name" value="TPMT"/>
    <property type="match status" value="1"/>
</dbReference>
<dbReference type="NCBIfam" id="NF009732">
    <property type="entry name" value="PRK13255.1"/>
    <property type="match status" value="1"/>
</dbReference>
<dbReference type="EMBL" id="FOGB01000018">
    <property type="protein sequence ID" value="SER12930.1"/>
    <property type="molecule type" value="Genomic_DNA"/>
</dbReference>
<keyword evidence="11" id="KW-1185">Reference proteome</keyword>
<evidence type="ECO:0000313" key="11">
    <source>
        <dbReference type="Proteomes" id="UP000198749"/>
    </source>
</evidence>
<feature type="binding site" evidence="9">
    <location>
        <position position="10"/>
    </location>
    <ligand>
        <name>S-adenosyl-L-methionine</name>
        <dbReference type="ChEBI" id="CHEBI:59789"/>
    </ligand>
</feature>
<dbReference type="SUPFAM" id="SSF53335">
    <property type="entry name" value="S-adenosyl-L-methionine-dependent methyltransferases"/>
    <property type="match status" value="1"/>
</dbReference>
<accession>A0A1H9LNE3</accession>
<dbReference type="OrthoDB" id="9778208at2"/>
<feature type="binding site" evidence="9">
    <location>
        <position position="123"/>
    </location>
    <ligand>
        <name>S-adenosyl-L-methionine</name>
        <dbReference type="ChEBI" id="CHEBI:59789"/>
    </ligand>
</feature>
<dbReference type="PANTHER" id="PTHR10259">
    <property type="entry name" value="THIOPURINE S-METHYLTRANSFERASE"/>
    <property type="match status" value="1"/>
</dbReference>
<evidence type="ECO:0000256" key="7">
    <source>
        <dbReference type="ARBA" id="ARBA00022679"/>
    </source>
</evidence>
<dbReference type="PANTHER" id="PTHR10259:SF11">
    <property type="entry name" value="THIOPURINE S-METHYLTRANSFERASE"/>
    <property type="match status" value="1"/>
</dbReference>
<evidence type="ECO:0000256" key="4">
    <source>
        <dbReference type="ARBA" id="ARBA00011905"/>
    </source>
</evidence>
<dbReference type="EC" id="2.1.1.67" evidence="4 9"/>
<evidence type="ECO:0000313" key="10">
    <source>
        <dbReference type="EMBL" id="SER12930.1"/>
    </source>
</evidence>
<dbReference type="InterPro" id="IPR029063">
    <property type="entry name" value="SAM-dependent_MTases_sf"/>
</dbReference>
<dbReference type="GO" id="GO:0005737">
    <property type="term" value="C:cytoplasm"/>
    <property type="evidence" value="ECO:0007669"/>
    <property type="project" value="UniProtKB-SubCell"/>
</dbReference>
<dbReference type="RefSeq" id="WP_091361785.1">
    <property type="nucleotide sequence ID" value="NZ_AP025284.1"/>
</dbReference>
<organism evidence="10 11">
    <name type="scientific">Amphritea atlantica</name>
    <dbReference type="NCBI Taxonomy" id="355243"/>
    <lineage>
        <taxon>Bacteria</taxon>
        <taxon>Pseudomonadati</taxon>
        <taxon>Pseudomonadota</taxon>
        <taxon>Gammaproteobacteria</taxon>
        <taxon>Oceanospirillales</taxon>
        <taxon>Oceanospirillaceae</taxon>
        <taxon>Amphritea</taxon>
    </lineage>
</organism>
<proteinExistence type="inferred from homology"/>
<dbReference type="PIRSF" id="PIRSF023956">
    <property type="entry name" value="Thiopurine_S-methyltransferase"/>
    <property type="match status" value="1"/>
</dbReference>
<keyword evidence="6 9" id="KW-0489">Methyltransferase</keyword>
<dbReference type="GO" id="GO:0032259">
    <property type="term" value="P:methylation"/>
    <property type="evidence" value="ECO:0007669"/>
    <property type="project" value="UniProtKB-KW"/>
</dbReference>
<gene>
    <name evidence="9" type="primary">tpm</name>
    <name evidence="10" type="ORF">SAMN03080615_04020</name>
</gene>
<dbReference type="GO" id="GO:0010038">
    <property type="term" value="P:response to metal ion"/>
    <property type="evidence" value="ECO:0007669"/>
    <property type="project" value="InterPro"/>
</dbReference>
<protein>
    <recommendedName>
        <fullName evidence="4 9">Thiopurine S-methyltransferase</fullName>
        <ecNumber evidence="4 9">2.1.1.67</ecNumber>
    </recommendedName>
    <alternativeName>
        <fullName evidence="9">Thiopurine methyltransferase</fullName>
    </alternativeName>
</protein>
<dbReference type="InterPro" id="IPR025835">
    <property type="entry name" value="Thiopurine_S-MeTrfase"/>
</dbReference>